<name>A0AAW2IAQ8_9NEOP</name>
<gene>
    <name evidence="2" type="ORF">PYX00_000832</name>
</gene>
<feature type="region of interest" description="Disordered" evidence="1">
    <location>
        <begin position="43"/>
        <end position="99"/>
    </location>
</feature>
<dbReference type="AlphaFoldDB" id="A0AAW2IAQ8"/>
<dbReference type="EMBL" id="JARGDH010000001">
    <property type="protein sequence ID" value="KAL0279227.1"/>
    <property type="molecule type" value="Genomic_DNA"/>
</dbReference>
<comment type="caution">
    <text evidence="2">The sequence shown here is derived from an EMBL/GenBank/DDBJ whole genome shotgun (WGS) entry which is preliminary data.</text>
</comment>
<evidence type="ECO:0000256" key="1">
    <source>
        <dbReference type="SAM" id="MobiDB-lite"/>
    </source>
</evidence>
<reference evidence="2" key="1">
    <citation type="journal article" date="2024" name="Gigascience">
        <title>Chromosome-level genome of the poultry shaft louse Menopon gallinae provides insight into the host-switching and adaptive evolution of parasitic lice.</title>
        <authorList>
            <person name="Xu Y."/>
            <person name="Ma L."/>
            <person name="Liu S."/>
            <person name="Liang Y."/>
            <person name="Liu Q."/>
            <person name="He Z."/>
            <person name="Tian L."/>
            <person name="Duan Y."/>
            <person name="Cai W."/>
            <person name="Li H."/>
            <person name="Song F."/>
        </authorList>
    </citation>
    <scope>NUCLEOTIDE SEQUENCE</scope>
    <source>
        <strain evidence="2">Cailab_2023a</strain>
    </source>
</reference>
<evidence type="ECO:0000313" key="2">
    <source>
        <dbReference type="EMBL" id="KAL0279227.1"/>
    </source>
</evidence>
<protein>
    <submittedName>
        <fullName evidence="2">Uncharacterized protein</fullName>
    </submittedName>
</protein>
<organism evidence="2">
    <name type="scientific">Menopon gallinae</name>
    <name type="common">poultry shaft louse</name>
    <dbReference type="NCBI Taxonomy" id="328185"/>
    <lineage>
        <taxon>Eukaryota</taxon>
        <taxon>Metazoa</taxon>
        <taxon>Ecdysozoa</taxon>
        <taxon>Arthropoda</taxon>
        <taxon>Hexapoda</taxon>
        <taxon>Insecta</taxon>
        <taxon>Pterygota</taxon>
        <taxon>Neoptera</taxon>
        <taxon>Paraneoptera</taxon>
        <taxon>Psocodea</taxon>
        <taxon>Troctomorpha</taxon>
        <taxon>Phthiraptera</taxon>
        <taxon>Amblycera</taxon>
        <taxon>Menoponidae</taxon>
        <taxon>Menopon</taxon>
    </lineage>
</organism>
<sequence length="99" mass="10836">MLWEGGAGSVLPRPNYKMERATTQLLNAAKNYSEETVLIVTSSELPKQIPPPPTPTKSHGVTPQYDSAWDSKEDDGKSRRKRAGFPGPLGSAINFQKLP</sequence>
<accession>A0AAW2IAQ8</accession>
<proteinExistence type="predicted"/>